<comment type="similarity">
    <text evidence="1">In the N-terminal section; belongs to the AlaDH/PNT family.</text>
</comment>
<dbReference type="SUPFAM" id="SSF52283">
    <property type="entry name" value="Formate/glycerate dehydrogenase catalytic domain-like"/>
    <property type="match status" value="1"/>
</dbReference>
<dbReference type="InterPro" id="IPR007886">
    <property type="entry name" value="AlaDH/PNT_N"/>
</dbReference>
<dbReference type="SMART" id="SM01003">
    <property type="entry name" value="AlaDh_PNT_N"/>
    <property type="match status" value="1"/>
</dbReference>
<dbReference type="GO" id="GO:0008750">
    <property type="term" value="F:proton-translocating NAD(P)+ transhydrogenase activity"/>
    <property type="evidence" value="ECO:0007669"/>
    <property type="project" value="UniProtKB-EC"/>
</dbReference>
<keyword evidence="4" id="KW-0521">NADP</keyword>
<name>A0AAD4MJ16_9BILA</name>
<dbReference type="GO" id="GO:0005743">
    <property type="term" value="C:mitochondrial inner membrane"/>
    <property type="evidence" value="ECO:0007669"/>
    <property type="project" value="TreeGrafter"/>
</dbReference>
<dbReference type="Gene3D" id="3.40.50.720">
    <property type="entry name" value="NAD(P)-binding Rossmann-like Domain"/>
    <property type="match status" value="2"/>
</dbReference>
<keyword evidence="6" id="KW-0520">NAD</keyword>
<dbReference type="Pfam" id="PF01262">
    <property type="entry name" value="AlaDh_PNT_C"/>
    <property type="match status" value="1"/>
</dbReference>
<evidence type="ECO:0000256" key="1">
    <source>
        <dbReference type="ARBA" id="ARBA00005624"/>
    </source>
</evidence>
<dbReference type="InterPro" id="IPR036291">
    <property type="entry name" value="NAD(P)-bd_dom_sf"/>
</dbReference>
<gene>
    <name evidence="10" type="ORF">DdX_19707</name>
</gene>
<dbReference type="EC" id="7.1.1.1" evidence="2"/>
<evidence type="ECO:0000256" key="3">
    <source>
        <dbReference type="ARBA" id="ARBA00022741"/>
    </source>
</evidence>
<evidence type="ECO:0000313" key="10">
    <source>
        <dbReference type="EMBL" id="KAI1695214.1"/>
    </source>
</evidence>
<dbReference type="InterPro" id="IPR007698">
    <property type="entry name" value="AlaDH/PNT_NAD(H)-bd"/>
</dbReference>
<comment type="catalytic activity">
    <reaction evidence="7">
        <text>NAD(+) + NADPH + H(+)(in) = NADH + NADP(+) + H(+)(out)</text>
        <dbReference type="Rhea" id="RHEA:47992"/>
        <dbReference type="ChEBI" id="CHEBI:15378"/>
        <dbReference type="ChEBI" id="CHEBI:57540"/>
        <dbReference type="ChEBI" id="CHEBI:57783"/>
        <dbReference type="ChEBI" id="CHEBI:57945"/>
        <dbReference type="ChEBI" id="CHEBI:58349"/>
        <dbReference type="EC" id="7.1.1.1"/>
    </reaction>
</comment>
<dbReference type="PANTHER" id="PTHR10160:SF19">
    <property type="entry name" value="PROTON-TRANSLOCATING NAD(P)(+) TRANSHYDROGENASE"/>
    <property type="match status" value="1"/>
</dbReference>
<organism evidence="10 11">
    <name type="scientific">Ditylenchus destructor</name>
    <dbReference type="NCBI Taxonomy" id="166010"/>
    <lineage>
        <taxon>Eukaryota</taxon>
        <taxon>Metazoa</taxon>
        <taxon>Ecdysozoa</taxon>
        <taxon>Nematoda</taxon>
        <taxon>Chromadorea</taxon>
        <taxon>Rhabditida</taxon>
        <taxon>Tylenchina</taxon>
        <taxon>Tylenchomorpha</taxon>
        <taxon>Sphaerularioidea</taxon>
        <taxon>Anguinidae</taxon>
        <taxon>Anguininae</taxon>
        <taxon>Ditylenchus</taxon>
    </lineage>
</organism>
<reference evidence="10" key="1">
    <citation type="submission" date="2022-01" db="EMBL/GenBank/DDBJ databases">
        <title>Genome Sequence Resource for Two Populations of Ditylenchus destructor, the Migratory Endoparasitic Phytonematode.</title>
        <authorList>
            <person name="Zhang H."/>
            <person name="Lin R."/>
            <person name="Xie B."/>
        </authorList>
    </citation>
    <scope>NUCLEOTIDE SEQUENCE</scope>
    <source>
        <strain evidence="10">BazhouSP</strain>
    </source>
</reference>
<protein>
    <recommendedName>
        <fullName evidence="2">proton-translocating NAD(P)(+) transhydrogenase</fullName>
        <ecNumber evidence="2">7.1.1.1</ecNumber>
    </recommendedName>
</protein>
<keyword evidence="3" id="KW-0547">Nucleotide-binding</keyword>
<dbReference type="AlphaFoldDB" id="A0AAD4MJ16"/>
<evidence type="ECO:0000259" key="9">
    <source>
        <dbReference type="SMART" id="SM01003"/>
    </source>
</evidence>
<dbReference type="PANTHER" id="PTHR10160">
    <property type="entry name" value="NAD(P) TRANSHYDROGENASE"/>
    <property type="match status" value="1"/>
</dbReference>
<dbReference type="GO" id="GO:0050661">
    <property type="term" value="F:NADP binding"/>
    <property type="evidence" value="ECO:0007669"/>
    <property type="project" value="TreeGrafter"/>
</dbReference>
<keyword evidence="5" id="KW-1278">Translocase</keyword>
<feature type="domain" description="Alanine dehydrogenase/pyridine nucleotide transhydrogenase N-terminal" evidence="9">
    <location>
        <begin position="43"/>
        <end position="176"/>
    </location>
</feature>
<evidence type="ECO:0000256" key="4">
    <source>
        <dbReference type="ARBA" id="ARBA00022857"/>
    </source>
</evidence>
<evidence type="ECO:0000256" key="2">
    <source>
        <dbReference type="ARBA" id="ARBA00012943"/>
    </source>
</evidence>
<dbReference type="Proteomes" id="UP001201812">
    <property type="component" value="Unassembled WGS sequence"/>
</dbReference>
<evidence type="ECO:0000256" key="7">
    <source>
        <dbReference type="ARBA" id="ARBA00048202"/>
    </source>
</evidence>
<evidence type="ECO:0000256" key="5">
    <source>
        <dbReference type="ARBA" id="ARBA00022967"/>
    </source>
</evidence>
<sequence length="314" mass="34055">MYRQGSCVALRVRLQRVPFGYCKRQYCQPVESRGIPFSKLTVSAIKEIHKGEHRVALSPAATANLVKKGISVQLEEGAGALATFKDDDYAKAGAKVVGRDDAYKADVILKYRCPDMFEVDSFHPKSTLISFVRPAQNMSVVEALSKKKLTVFAMDCIPRISRAQVFDALSSMANIAGYRAVVEAANNFGRFFPGQITAAGKVPPAKVLVVGGGVAGLSAIAHAKNLGAIVRGFDTRPAVKEQIKSLGGEFLEVKIEESGEGVGGYAKEMSPEFIKAEMELFRKQCQEVDIIISTAAIPGKRAPLLFTKAKKHIF</sequence>
<dbReference type="GO" id="GO:0006740">
    <property type="term" value="P:NADPH regeneration"/>
    <property type="evidence" value="ECO:0007669"/>
    <property type="project" value="TreeGrafter"/>
</dbReference>
<proteinExistence type="inferred from homology"/>
<evidence type="ECO:0000259" key="8">
    <source>
        <dbReference type="SMART" id="SM01002"/>
    </source>
</evidence>
<dbReference type="EMBL" id="JAKKPZ010000428">
    <property type="protein sequence ID" value="KAI1695214.1"/>
    <property type="molecule type" value="Genomic_DNA"/>
</dbReference>
<dbReference type="SUPFAM" id="SSF51735">
    <property type="entry name" value="NAD(P)-binding Rossmann-fold domains"/>
    <property type="match status" value="1"/>
</dbReference>
<evidence type="ECO:0000256" key="6">
    <source>
        <dbReference type="ARBA" id="ARBA00023027"/>
    </source>
</evidence>
<dbReference type="Pfam" id="PF05222">
    <property type="entry name" value="AlaDh_PNT_N"/>
    <property type="match status" value="1"/>
</dbReference>
<dbReference type="SMART" id="SM01002">
    <property type="entry name" value="AlaDh_PNT_C"/>
    <property type="match status" value="1"/>
</dbReference>
<feature type="domain" description="Alanine dehydrogenase/pyridine nucleotide transhydrogenase NAD(H)-binding" evidence="8">
    <location>
        <begin position="185"/>
        <end position="314"/>
    </location>
</feature>
<keyword evidence="11" id="KW-1185">Reference proteome</keyword>
<dbReference type="NCBIfam" id="NF006942">
    <property type="entry name" value="PRK09424.1"/>
    <property type="match status" value="1"/>
</dbReference>
<accession>A0AAD4MJ16</accession>
<comment type="caution">
    <text evidence="10">The sequence shown here is derived from an EMBL/GenBank/DDBJ whole genome shotgun (WGS) entry which is preliminary data.</text>
</comment>
<evidence type="ECO:0000313" key="11">
    <source>
        <dbReference type="Proteomes" id="UP001201812"/>
    </source>
</evidence>